<dbReference type="InterPro" id="IPR036689">
    <property type="entry name" value="ESAT-6-like_sf"/>
</dbReference>
<dbReference type="Proteomes" id="UP001240171">
    <property type="component" value="Unassembled WGS sequence"/>
</dbReference>
<organism evidence="2 3">
    <name type="scientific">Paenibacillus lacisoli</name>
    <dbReference type="NCBI Taxonomy" id="3064525"/>
    <lineage>
        <taxon>Bacteria</taxon>
        <taxon>Bacillati</taxon>
        <taxon>Bacillota</taxon>
        <taxon>Bacilli</taxon>
        <taxon>Bacillales</taxon>
        <taxon>Paenibacillaceae</taxon>
        <taxon>Paenibacillus</taxon>
    </lineage>
</organism>
<keyword evidence="3" id="KW-1185">Reference proteome</keyword>
<feature type="region of interest" description="Disordered" evidence="1">
    <location>
        <begin position="350"/>
        <end position="370"/>
    </location>
</feature>
<comment type="caution">
    <text evidence="2">The sequence shown here is derived from an EMBL/GenBank/DDBJ whole genome shotgun (WGS) entry which is preliminary data.</text>
</comment>
<feature type="region of interest" description="Disordered" evidence="1">
    <location>
        <begin position="284"/>
        <end position="310"/>
    </location>
</feature>
<proteinExistence type="predicted"/>
<dbReference type="Pfam" id="PF06013">
    <property type="entry name" value="WXG100"/>
    <property type="match status" value="1"/>
</dbReference>
<gene>
    <name evidence="2" type="ORF">Q5741_14710</name>
</gene>
<dbReference type="EMBL" id="JAUQTB010000008">
    <property type="protein sequence ID" value="MDO7907659.1"/>
    <property type="molecule type" value="Genomic_DNA"/>
</dbReference>
<dbReference type="Gene3D" id="1.10.287.850">
    <property type="entry name" value="HP0062-like domain"/>
    <property type="match status" value="1"/>
</dbReference>
<dbReference type="InterPro" id="IPR010310">
    <property type="entry name" value="T7SS_ESAT-6-like"/>
</dbReference>
<sequence length="394" mass="44480">MTKIQVQPEHLLKVAAQFRQGQEQLDQLLSRLGQTLSSLLMGFEGMTGERFRYEYRDAEQRMRMILSVIGSTAKQLEWIVQLFTEADSGVIDLPDSTREAWQRLTHRFEETWEPVTTAVGREWERLREKVQLELAAEREEMKIATAELDDALTYYNEARTNLDKHPDFFLHSHTLMEKYQYGVSEEEFGTRKYWQSRGYDANQLLQAAYDLRNPDGEAQYLMGKNFKQEVKANSQNTIFAVTAGATMVGARNAIASGFFRPNPGFGLRSPSSVGRYGRVNVPKPWAESKGKGKGKGNVKFSPNNLPKDPQELIKNGWEDVTPKGMAKNTASREFIDPETGMKVRFDPGKPGANGFEGKDHYHVTNPNGTTKADYYLDANGNPVAKGSKASHIVP</sequence>
<reference evidence="2 3" key="1">
    <citation type="submission" date="2023-07" db="EMBL/GenBank/DDBJ databases">
        <title>Paenibacillus sp. JX-17 nov. isolated from soil.</title>
        <authorList>
            <person name="Wan Y."/>
            <person name="Liu B."/>
        </authorList>
    </citation>
    <scope>NUCLEOTIDE SEQUENCE [LARGE SCALE GENOMIC DNA]</scope>
    <source>
        <strain evidence="2 3">JX-17</strain>
    </source>
</reference>
<evidence type="ECO:0000256" key="1">
    <source>
        <dbReference type="SAM" id="MobiDB-lite"/>
    </source>
</evidence>
<dbReference type="RefSeq" id="WP_305024865.1">
    <property type="nucleotide sequence ID" value="NZ_JAUQTB010000008.1"/>
</dbReference>
<accession>A0ABT9CG94</accession>
<dbReference type="SUPFAM" id="SSF140453">
    <property type="entry name" value="EsxAB dimer-like"/>
    <property type="match status" value="1"/>
</dbReference>
<evidence type="ECO:0000313" key="2">
    <source>
        <dbReference type="EMBL" id="MDO7907659.1"/>
    </source>
</evidence>
<name>A0ABT9CG94_9BACL</name>
<evidence type="ECO:0000313" key="3">
    <source>
        <dbReference type="Proteomes" id="UP001240171"/>
    </source>
</evidence>
<protein>
    <submittedName>
        <fullName evidence="2">WXG100 family type VII secretion target</fullName>
    </submittedName>
</protein>